<sequence>MSTDSNEPQPDPDTIKMFVGQIPRSWDEAECRLLFEEYGPVFHLNILVDRETKTSRGCCFVTYFHRKDAIAAQNALHNLRVLPGMIHPVQMKPADGENRNERKLFVGMLNQRKLFVGMLNRNMNEDDVRKLFAQNGPIEECTVLREDGRSRGCAFVTFVSRHCALKAIKQMHHSQTFEGCTKPIVVKFADTQKDKVKGQSTNQSASPGDQNVMLQQLLQQQNRSTLAPAASPTLLTNQLAGLGALLQNPGIINLLGLAPLQLQQQQLQALQAQQMLEMLKQQSSPDATTSPGIHGLNIPHSMASSQSANLFQLPNSAEFLQNNLAGISQFSALNQLKTMTTAYNPLNLAAAGSGLLPSGAASLPTSNSKGGGDIAKGPDGCNLFIYHLPQDFTDLDLYTLFKHFGNVLSAKVFIDKQTNLSKCFGFVSFDNALSAKNAISGMNGFAIGSKRLKVQLKGKKDGKPYDQQPSNSPGSVQAGYV</sequence>
<feature type="domain" description="RRM" evidence="5">
    <location>
        <begin position="112"/>
        <end position="191"/>
    </location>
</feature>
<name>A0A914C8Y2_9BILA</name>
<keyword evidence="2 3" id="KW-0694">RNA-binding</keyword>
<feature type="region of interest" description="Disordered" evidence="4">
    <location>
        <begin position="458"/>
        <end position="481"/>
    </location>
</feature>
<dbReference type="Proteomes" id="UP000887540">
    <property type="component" value="Unplaced"/>
</dbReference>
<evidence type="ECO:0000259" key="5">
    <source>
        <dbReference type="PROSITE" id="PS50102"/>
    </source>
</evidence>
<feature type="domain" description="RRM" evidence="5">
    <location>
        <begin position="381"/>
        <end position="459"/>
    </location>
</feature>
<dbReference type="SMART" id="SM00360">
    <property type="entry name" value="RRM"/>
    <property type="match status" value="3"/>
</dbReference>
<proteinExistence type="predicted"/>
<evidence type="ECO:0000256" key="4">
    <source>
        <dbReference type="SAM" id="MobiDB-lite"/>
    </source>
</evidence>
<keyword evidence="1" id="KW-0677">Repeat</keyword>
<dbReference type="InterPro" id="IPR012677">
    <property type="entry name" value="Nucleotide-bd_a/b_plait_sf"/>
</dbReference>
<dbReference type="SUPFAM" id="SSF54928">
    <property type="entry name" value="RNA-binding domain, RBD"/>
    <property type="match status" value="2"/>
</dbReference>
<dbReference type="FunFam" id="3.30.70.330:FF:000569">
    <property type="entry name" value="ELAV-Type RNA binding-protein family"/>
    <property type="match status" value="1"/>
</dbReference>
<dbReference type="WBParaSite" id="ACRNAN_Path_496.g1877.t3">
    <property type="protein sequence ID" value="ACRNAN_Path_496.g1877.t3"/>
    <property type="gene ID" value="ACRNAN_Path_496.g1877"/>
</dbReference>
<dbReference type="PANTHER" id="PTHR24012">
    <property type="entry name" value="RNA BINDING PROTEIN"/>
    <property type="match status" value="1"/>
</dbReference>
<dbReference type="InterPro" id="IPR000504">
    <property type="entry name" value="RRM_dom"/>
</dbReference>
<feature type="domain" description="RRM" evidence="5">
    <location>
        <begin position="15"/>
        <end position="96"/>
    </location>
</feature>
<dbReference type="Pfam" id="PF00076">
    <property type="entry name" value="RRM_1"/>
    <property type="match status" value="3"/>
</dbReference>
<evidence type="ECO:0000256" key="1">
    <source>
        <dbReference type="ARBA" id="ARBA00022737"/>
    </source>
</evidence>
<evidence type="ECO:0000313" key="7">
    <source>
        <dbReference type="WBParaSite" id="ACRNAN_Path_496.g1877.t3"/>
    </source>
</evidence>
<dbReference type="PROSITE" id="PS50102">
    <property type="entry name" value="RRM"/>
    <property type="match status" value="3"/>
</dbReference>
<dbReference type="Gene3D" id="3.30.70.330">
    <property type="match status" value="3"/>
</dbReference>
<evidence type="ECO:0000256" key="2">
    <source>
        <dbReference type="ARBA" id="ARBA00022884"/>
    </source>
</evidence>
<evidence type="ECO:0000256" key="3">
    <source>
        <dbReference type="PROSITE-ProRule" id="PRU00176"/>
    </source>
</evidence>
<dbReference type="InterPro" id="IPR035979">
    <property type="entry name" value="RBD_domain_sf"/>
</dbReference>
<dbReference type="CDD" id="cd12362">
    <property type="entry name" value="RRM3_CELF1-6"/>
    <property type="match status" value="1"/>
</dbReference>
<dbReference type="AlphaFoldDB" id="A0A914C8Y2"/>
<protein>
    <submittedName>
        <fullName evidence="7">RRM domain-containing protein</fullName>
    </submittedName>
</protein>
<organism evidence="6 7">
    <name type="scientific">Acrobeloides nanus</name>
    <dbReference type="NCBI Taxonomy" id="290746"/>
    <lineage>
        <taxon>Eukaryota</taxon>
        <taxon>Metazoa</taxon>
        <taxon>Ecdysozoa</taxon>
        <taxon>Nematoda</taxon>
        <taxon>Chromadorea</taxon>
        <taxon>Rhabditida</taxon>
        <taxon>Tylenchina</taxon>
        <taxon>Cephalobomorpha</taxon>
        <taxon>Cephaloboidea</taxon>
        <taxon>Cephalobidae</taxon>
        <taxon>Acrobeloides</taxon>
    </lineage>
</organism>
<reference evidence="7" key="1">
    <citation type="submission" date="2022-11" db="UniProtKB">
        <authorList>
            <consortium name="WormBaseParasite"/>
        </authorList>
    </citation>
    <scope>IDENTIFICATION</scope>
</reference>
<dbReference type="FunFam" id="3.30.70.330:FF:000013">
    <property type="entry name" value="CUGBP Elav-like family member 1 isoform 2"/>
    <property type="match status" value="1"/>
</dbReference>
<keyword evidence="6" id="KW-1185">Reference proteome</keyword>
<accession>A0A914C8Y2</accession>
<dbReference type="GO" id="GO:0003723">
    <property type="term" value="F:RNA binding"/>
    <property type="evidence" value="ECO:0007669"/>
    <property type="project" value="UniProtKB-UniRule"/>
</dbReference>
<evidence type="ECO:0000313" key="6">
    <source>
        <dbReference type="Proteomes" id="UP000887540"/>
    </source>
</evidence>
<dbReference type="FunFam" id="3.30.70.330:FF:000198">
    <property type="entry name" value="CUGBP Elav-like family member 6 isoform X3"/>
    <property type="match status" value="1"/>
</dbReference>